<dbReference type="CDD" id="cd00121">
    <property type="entry name" value="MATH"/>
    <property type="match status" value="1"/>
</dbReference>
<evidence type="ECO:0000256" key="2">
    <source>
        <dbReference type="ARBA" id="ARBA00010846"/>
    </source>
</evidence>
<dbReference type="CDD" id="cd18280">
    <property type="entry name" value="BTB_POZ_BPM_plant"/>
    <property type="match status" value="1"/>
</dbReference>
<feature type="domain" description="MATH" evidence="4">
    <location>
        <begin position="1"/>
        <end position="55"/>
    </location>
</feature>
<dbReference type="GO" id="GO:0016567">
    <property type="term" value="P:protein ubiquitination"/>
    <property type="evidence" value="ECO:0007669"/>
    <property type="project" value="InterPro"/>
</dbReference>
<dbReference type="Gramene" id="LPERR10G07720.1">
    <property type="protein sequence ID" value="LPERR10G07720.1"/>
    <property type="gene ID" value="LPERR10G07720"/>
</dbReference>
<dbReference type="AlphaFoldDB" id="A0A0D9XJX0"/>
<name>A0A0D9XJX0_9ORYZ</name>
<dbReference type="InterPro" id="IPR011333">
    <property type="entry name" value="SKP1/BTB/POZ_sf"/>
</dbReference>
<keyword evidence="6" id="KW-1185">Reference proteome</keyword>
<dbReference type="Proteomes" id="UP000032180">
    <property type="component" value="Chromosome 10"/>
</dbReference>
<dbReference type="PANTHER" id="PTHR26379">
    <property type="entry name" value="BTB/POZ AND MATH DOMAIN-CONTAINING PROTEIN 1"/>
    <property type="match status" value="1"/>
</dbReference>
<reference evidence="5" key="3">
    <citation type="submission" date="2015-04" db="UniProtKB">
        <authorList>
            <consortium name="EnsemblPlants"/>
        </authorList>
    </citation>
    <scope>IDENTIFICATION</scope>
</reference>
<organism evidence="5 6">
    <name type="scientific">Leersia perrieri</name>
    <dbReference type="NCBI Taxonomy" id="77586"/>
    <lineage>
        <taxon>Eukaryota</taxon>
        <taxon>Viridiplantae</taxon>
        <taxon>Streptophyta</taxon>
        <taxon>Embryophyta</taxon>
        <taxon>Tracheophyta</taxon>
        <taxon>Spermatophyta</taxon>
        <taxon>Magnoliopsida</taxon>
        <taxon>Liliopsida</taxon>
        <taxon>Poales</taxon>
        <taxon>Poaceae</taxon>
        <taxon>BOP clade</taxon>
        <taxon>Oryzoideae</taxon>
        <taxon>Oryzeae</taxon>
        <taxon>Oryzinae</taxon>
        <taxon>Leersia</taxon>
    </lineage>
</organism>
<dbReference type="Pfam" id="PF00651">
    <property type="entry name" value="BTB"/>
    <property type="match status" value="1"/>
</dbReference>
<proteinExistence type="inferred from homology"/>
<reference evidence="5 6" key="1">
    <citation type="submission" date="2012-08" db="EMBL/GenBank/DDBJ databases">
        <title>Oryza genome evolution.</title>
        <authorList>
            <person name="Wing R.A."/>
        </authorList>
    </citation>
    <scope>NUCLEOTIDE SEQUENCE</scope>
</reference>
<dbReference type="InterPro" id="IPR002083">
    <property type="entry name" value="MATH/TRAF_dom"/>
</dbReference>
<evidence type="ECO:0000313" key="6">
    <source>
        <dbReference type="Proteomes" id="UP000032180"/>
    </source>
</evidence>
<dbReference type="SMART" id="SM00225">
    <property type="entry name" value="BTB"/>
    <property type="match status" value="1"/>
</dbReference>
<dbReference type="Pfam" id="PF24570">
    <property type="entry name" value="BACK_BPM_SPOP"/>
    <property type="match status" value="1"/>
</dbReference>
<feature type="domain" description="BTB" evidence="3">
    <location>
        <begin position="96"/>
        <end position="164"/>
    </location>
</feature>
<dbReference type="SUPFAM" id="SSF54695">
    <property type="entry name" value="POZ domain"/>
    <property type="match status" value="1"/>
</dbReference>
<dbReference type="SUPFAM" id="SSF49599">
    <property type="entry name" value="TRAF domain-like"/>
    <property type="match status" value="1"/>
</dbReference>
<dbReference type="PROSITE" id="PS50097">
    <property type="entry name" value="BTB"/>
    <property type="match status" value="1"/>
</dbReference>
<comment type="similarity">
    <text evidence="2">Belongs to the Tdpoz family.</text>
</comment>
<evidence type="ECO:0000259" key="4">
    <source>
        <dbReference type="PROSITE" id="PS50144"/>
    </source>
</evidence>
<dbReference type="PANTHER" id="PTHR26379:SF381">
    <property type="entry name" value="OS10G0429300 PROTEIN"/>
    <property type="match status" value="1"/>
</dbReference>
<reference evidence="6" key="2">
    <citation type="submission" date="2013-12" db="EMBL/GenBank/DDBJ databases">
        <authorList>
            <person name="Yu Y."/>
            <person name="Lee S."/>
            <person name="de Baynast K."/>
            <person name="Wissotski M."/>
            <person name="Liu L."/>
            <person name="Talag J."/>
            <person name="Goicoechea J."/>
            <person name="Angelova A."/>
            <person name="Jetty R."/>
            <person name="Kudrna D."/>
            <person name="Golser W."/>
            <person name="Rivera L."/>
            <person name="Zhang J."/>
            <person name="Wing R."/>
        </authorList>
    </citation>
    <scope>NUCLEOTIDE SEQUENCE</scope>
</reference>
<dbReference type="InterPro" id="IPR008974">
    <property type="entry name" value="TRAF-like"/>
</dbReference>
<accession>A0A0D9XJX0</accession>
<dbReference type="Gene3D" id="3.30.710.10">
    <property type="entry name" value="Potassium Channel Kv1.1, Chain A"/>
    <property type="match status" value="1"/>
</dbReference>
<dbReference type="InterPro" id="IPR056423">
    <property type="entry name" value="BACK_BPM_SPOP"/>
</dbReference>
<evidence type="ECO:0000259" key="3">
    <source>
        <dbReference type="PROSITE" id="PS50097"/>
    </source>
</evidence>
<dbReference type="InterPro" id="IPR045005">
    <property type="entry name" value="BPM1-6"/>
</dbReference>
<dbReference type="InterPro" id="IPR000210">
    <property type="entry name" value="BTB/POZ_dom"/>
</dbReference>
<sequence>MSNDKMKPPSDGDIRCAHEFTKIQPGYGFNRFIRKDELERSGCIVNNVLTIRCDLDVNQFSTKKQKVKPAMASYVSVPPRNLGQQFGALLSNSVGADVTFQISGKRFMAHRCVLAARSPVFMVELYGPMEESNTERVIQIDDMEPEVFEALLGFIYTDSLPEMKKKDEMVMAQLLLGAADRYDIKRLRLMCEDKLCRNINKCTVTNMLALVDQRPSCQGLKKACFEFLLRSPKLLQEVMAMEAFNHLANELLLFKVNAHG</sequence>
<dbReference type="HOGENOM" id="CLU_004253_2_3_1"/>
<dbReference type="STRING" id="77586.A0A0D9XJX0"/>
<dbReference type="EnsemblPlants" id="LPERR10G07720.1">
    <property type="protein sequence ID" value="LPERR10G07720.1"/>
    <property type="gene ID" value="LPERR10G07720"/>
</dbReference>
<evidence type="ECO:0000313" key="5">
    <source>
        <dbReference type="EnsemblPlants" id="LPERR10G07720.1"/>
    </source>
</evidence>
<dbReference type="eggNOG" id="KOG1987">
    <property type="taxonomic scope" value="Eukaryota"/>
</dbReference>
<dbReference type="Gene3D" id="2.60.210.10">
    <property type="entry name" value="Apoptosis, Tumor Necrosis Factor Receptor Associated Protein 2, Chain A"/>
    <property type="match status" value="1"/>
</dbReference>
<evidence type="ECO:0008006" key="7">
    <source>
        <dbReference type="Google" id="ProtNLM"/>
    </source>
</evidence>
<comment type="pathway">
    <text evidence="1">Protein modification; protein ubiquitination.</text>
</comment>
<evidence type="ECO:0000256" key="1">
    <source>
        <dbReference type="ARBA" id="ARBA00004906"/>
    </source>
</evidence>
<dbReference type="PROSITE" id="PS50144">
    <property type="entry name" value="MATH"/>
    <property type="match status" value="1"/>
</dbReference>
<protein>
    <recommendedName>
        <fullName evidence="7">BTB domain-containing protein</fullName>
    </recommendedName>
</protein>